<protein>
    <submittedName>
        <fullName evidence="6">GHMP kinase</fullName>
    </submittedName>
</protein>
<keyword evidence="2" id="KW-0547">Nucleotide-binding</keyword>
<dbReference type="InterPro" id="IPR012363">
    <property type="entry name" value="PduX"/>
</dbReference>
<dbReference type="GO" id="GO:0016301">
    <property type="term" value="F:kinase activity"/>
    <property type="evidence" value="ECO:0007669"/>
    <property type="project" value="UniProtKB-KW"/>
</dbReference>
<evidence type="ECO:0000256" key="4">
    <source>
        <dbReference type="ARBA" id="ARBA00022840"/>
    </source>
</evidence>
<dbReference type="GO" id="GO:0005524">
    <property type="term" value="F:ATP binding"/>
    <property type="evidence" value="ECO:0007669"/>
    <property type="project" value="UniProtKB-KW"/>
</dbReference>
<dbReference type="Pfam" id="PF00288">
    <property type="entry name" value="GHMP_kinases_N"/>
    <property type="match status" value="1"/>
</dbReference>
<feature type="domain" description="GHMP kinase N-terminal" evidence="5">
    <location>
        <begin position="72"/>
        <end position="119"/>
    </location>
</feature>
<sequence>MELTVRVPGSCGELLQGMKAGNPFLVTCPVGSYTTVRISDTLAGIHGLGRKSLMALEKTLTSLGKEELPWGLCLESSLPRGKGMASSSADIAATVAAVALAFGYRTYPEEIMRMAAGIEPTDGVFYPQVVRINHMNGDWLASYQGLPAFRISIFDTGGVIDTLSYHEQVKEDGVANRSAEALALFEEGWRAQDETLIAEAASMSACNNQSLLYKDGLEELLAFAKERGALGINIAHSGTVIGVLWPERFPDDDLQRETRAIRCRFPHLSFLMQTRLQGGGVQVAEGKQQEFVELFR</sequence>
<dbReference type="InterPro" id="IPR006204">
    <property type="entry name" value="GHMP_kinase_N_dom"/>
</dbReference>
<keyword evidence="4" id="KW-0067">ATP-binding</keyword>
<dbReference type="OrthoDB" id="4548147at2"/>
<dbReference type="Gene3D" id="3.30.230.10">
    <property type="match status" value="1"/>
</dbReference>
<dbReference type="PIRSF" id="PIRSF033887">
    <property type="entry name" value="PduX"/>
    <property type="match status" value="1"/>
</dbReference>
<organism evidence="6 7">
    <name type="scientific">Selenomonas ruminis</name>
    <dbReference type="NCBI Taxonomy" id="2593411"/>
    <lineage>
        <taxon>Bacteria</taxon>
        <taxon>Bacillati</taxon>
        <taxon>Bacillota</taxon>
        <taxon>Negativicutes</taxon>
        <taxon>Selenomonadales</taxon>
        <taxon>Selenomonadaceae</taxon>
        <taxon>Selenomonas</taxon>
    </lineage>
</organism>
<keyword evidence="1" id="KW-0808">Transferase</keyword>
<evidence type="ECO:0000256" key="2">
    <source>
        <dbReference type="ARBA" id="ARBA00022741"/>
    </source>
</evidence>
<dbReference type="AlphaFoldDB" id="A0A5D6VZR9"/>
<evidence type="ECO:0000313" key="6">
    <source>
        <dbReference type="EMBL" id="TYZ21661.1"/>
    </source>
</evidence>
<dbReference type="SUPFAM" id="SSF54211">
    <property type="entry name" value="Ribosomal protein S5 domain 2-like"/>
    <property type="match status" value="1"/>
</dbReference>
<gene>
    <name evidence="6" type="ORF">FZ040_09685</name>
</gene>
<keyword evidence="7" id="KW-1185">Reference proteome</keyword>
<proteinExistence type="predicted"/>
<evidence type="ECO:0000256" key="1">
    <source>
        <dbReference type="ARBA" id="ARBA00022679"/>
    </source>
</evidence>
<evidence type="ECO:0000259" key="5">
    <source>
        <dbReference type="Pfam" id="PF00288"/>
    </source>
</evidence>
<dbReference type="PANTHER" id="PTHR43527">
    <property type="entry name" value="4-DIPHOSPHOCYTIDYL-2-C-METHYL-D-ERYTHRITOL KINASE, CHLOROPLASTIC"/>
    <property type="match status" value="1"/>
</dbReference>
<evidence type="ECO:0000256" key="3">
    <source>
        <dbReference type="ARBA" id="ARBA00022777"/>
    </source>
</evidence>
<evidence type="ECO:0000313" key="7">
    <source>
        <dbReference type="Proteomes" id="UP000323646"/>
    </source>
</evidence>
<dbReference type="InterPro" id="IPR020568">
    <property type="entry name" value="Ribosomal_Su5_D2-typ_SF"/>
</dbReference>
<dbReference type="EMBL" id="VTOY01000008">
    <property type="protein sequence ID" value="TYZ21661.1"/>
    <property type="molecule type" value="Genomic_DNA"/>
</dbReference>
<reference evidence="6 7" key="1">
    <citation type="submission" date="2019-08" db="EMBL/GenBank/DDBJ databases">
        <title>Selenomonas sp. mPRGC5 and Selenomonas sp. mPRGC8 isolated from ruminal fluid of dairy goat (Capra hircus).</title>
        <authorList>
            <person name="Poothong S."/>
            <person name="Nuengjamnong C."/>
            <person name="Tanasupawat S."/>
        </authorList>
    </citation>
    <scope>NUCLEOTIDE SEQUENCE [LARGE SCALE GENOMIC DNA]</scope>
    <source>
        <strain evidence="7">mPRGC5</strain>
    </source>
</reference>
<keyword evidence="3 6" id="KW-0418">Kinase</keyword>
<comment type="caution">
    <text evidence="6">The sequence shown here is derived from an EMBL/GenBank/DDBJ whole genome shotgun (WGS) entry which is preliminary data.</text>
</comment>
<accession>A0A5D6VZR9</accession>
<dbReference type="InterPro" id="IPR014721">
    <property type="entry name" value="Ribsml_uS5_D2-typ_fold_subgr"/>
</dbReference>
<dbReference type="Proteomes" id="UP000323646">
    <property type="component" value="Unassembled WGS sequence"/>
</dbReference>
<dbReference type="RefSeq" id="WP_149171790.1">
    <property type="nucleotide sequence ID" value="NZ_VTOY01000008.1"/>
</dbReference>
<name>A0A5D6VZR9_9FIRM</name>
<dbReference type="PANTHER" id="PTHR43527:SF1">
    <property type="entry name" value="L-THREONINE KINASE"/>
    <property type="match status" value="1"/>
</dbReference>